<dbReference type="AlphaFoldDB" id="A0A5B7CVY1"/>
<dbReference type="EMBL" id="VSRR010000289">
    <property type="protein sequence ID" value="MPC13559.1"/>
    <property type="molecule type" value="Genomic_DNA"/>
</dbReference>
<organism evidence="1 2">
    <name type="scientific">Portunus trituberculatus</name>
    <name type="common">Swimming crab</name>
    <name type="synonym">Neptunus trituberculatus</name>
    <dbReference type="NCBI Taxonomy" id="210409"/>
    <lineage>
        <taxon>Eukaryota</taxon>
        <taxon>Metazoa</taxon>
        <taxon>Ecdysozoa</taxon>
        <taxon>Arthropoda</taxon>
        <taxon>Crustacea</taxon>
        <taxon>Multicrustacea</taxon>
        <taxon>Malacostraca</taxon>
        <taxon>Eumalacostraca</taxon>
        <taxon>Eucarida</taxon>
        <taxon>Decapoda</taxon>
        <taxon>Pleocyemata</taxon>
        <taxon>Brachyura</taxon>
        <taxon>Eubrachyura</taxon>
        <taxon>Portunoidea</taxon>
        <taxon>Portunidae</taxon>
        <taxon>Portuninae</taxon>
        <taxon>Portunus</taxon>
    </lineage>
</organism>
<name>A0A5B7CVY1_PORTR</name>
<protein>
    <submittedName>
        <fullName evidence="1">Uncharacterized protein</fullName>
    </submittedName>
</protein>
<accession>A0A5B7CVY1</accession>
<sequence>MVATSCRQCAPNTTTSCRRDKSLVCSQPYGPCWLGGGHNNWCQEFWDKVWLARLLGTREQWQTQTLEAVRCRKAVSQIGKGWKT</sequence>
<dbReference type="Proteomes" id="UP000324222">
    <property type="component" value="Unassembled WGS sequence"/>
</dbReference>
<comment type="caution">
    <text evidence="1">The sequence shown here is derived from an EMBL/GenBank/DDBJ whole genome shotgun (WGS) entry which is preliminary data.</text>
</comment>
<reference evidence="1 2" key="1">
    <citation type="submission" date="2019-05" db="EMBL/GenBank/DDBJ databases">
        <title>Another draft genome of Portunus trituberculatus and its Hox gene families provides insights of decapod evolution.</title>
        <authorList>
            <person name="Jeong J.-H."/>
            <person name="Song I."/>
            <person name="Kim S."/>
            <person name="Choi T."/>
            <person name="Kim D."/>
            <person name="Ryu S."/>
            <person name="Kim W."/>
        </authorList>
    </citation>
    <scope>NUCLEOTIDE SEQUENCE [LARGE SCALE GENOMIC DNA]</scope>
    <source>
        <tissue evidence="1">Muscle</tissue>
    </source>
</reference>
<gene>
    <name evidence="1" type="ORF">E2C01_006297</name>
</gene>
<evidence type="ECO:0000313" key="2">
    <source>
        <dbReference type="Proteomes" id="UP000324222"/>
    </source>
</evidence>
<evidence type="ECO:0000313" key="1">
    <source>
        <dbReference type="EMBL" id="MPC13559.1"/>
    </source>
</evidence>
<proteinExistence type="predicted"/>
<keyword evidence="2" id="KW-1185">Reference proteome</keyword>